<dbReference type="RefSeq" id="WP_026419185.1">
    <property type="nucleotide sequence ID" value="NZ_AUBJ02000001.1"/>
</dbReference>
<sequence length="118" mass="13486">MTNNSRKSARVRPYLVTGGRTRSRRPLLLETLISVVEFDPALEKTLIPESWRIYELCRSRQSVAEISTRLKLPLGVVRVLVCDLSDQGRVRVHATSIDSEQDQRDLLERVLRGLQTIS</sequence>
<dbReference type="Pfam" id="PF05331">
    <property type="entry name" value="DUF742"/>
    <property type="match status" value="1"/>
</dbReference>
<dbReference type="PANTHER" id="PTHR36221">
    <property type="entry name" value="DUF742 DOMAIN-CONTAINING PROTEIN"/>
    <property type="match status" value="1"/>
</dbReference>
<proteinExistence type="predicted"/>
<dbReference type="PANTHER" id="PTHR36221:SF1">
    <property type="entry name" value="DUF742 DOMAIN-CONTAINING PROTEIN"/>
    <property type="match status" value="1"/>
</dbReference>
<organism evidence="1 2">
    <name type="scientific">Actinoalloteichus caeruleus DSM 43889</name>
    <dbReference type="NCBI Taxonomy" id="1120930"/>
    <lineage>
        <taxon>Bacteria</taxon>
        <taxon>Bacillati</taxon>
        <taxon>Actinomycetota</taxon>
        <taxon>Actinomycetes</taxon>
        <taxon>Pseudonocardiales</taxon>
        <taxon>Pseudonocardiaceae</taxon>
        <taxon>Actinoalloteichus</taxon>
        <taxon>Actinoalloteichus cyanogriseus</taxon>
    </lineage>
</organism>
<dbReference type="EMBL" id="AUBJ02000001">
    <property type="protein sequence ID" value="MCP2329774.1"/>
    <property type="molecule type" value="Genomic_DNA"/>
</dbReference>
<evidence type="ECO:0008006" key="3">
    <source>
        <dbReference type="Google" id="ProtNLM"/>
    </source>
</evidence>
<keyword evidence="2" id="KW-1185">Reference proteome</keyword>
<accession>A0ABT1JC30</accession>
<name>A0ABT1JC30_ACTCY</name>
<reference evidence="1 2" key="1">
    <citation type="submission" date="2022-06" db="EMBL/GenBank/DDBJ databases">
        <title>Genomic Encyclopedia of Type Strains, Phase I: the one thousand microbial genomes (KMG-I) project.</title>
        <authorList>
            <person name="Kyrpides N."/>
        </authorList>
    </citation>
    <scope>NUCLEOTIDE SEQUENCE [LARGE SCALE GENOMIC DNA]</scope>
    <source>
        <strain evidence="1 2">DSM 43889</strain>
    </source>
</reference>
<dbReference type="InterPro" id="IPR007995">
    <property type="entry name" value="DUF742"/>
</dbReference>
<evidence type="ECO:0000313" key="1">
    <source>
        <dbReference type="EMBL" id="MCP2329774.1"/>
    </source>
</evidence>
<comment type="caution">
    <text evidence="1">The sequence shown here is derived from an EMBL/GenBank/DDBJ whole genome shotgun (WGS) entry which is preliminary data.</text>
</comment>
<gene>
    <name evidence="1" type="ORF">G443_000044</name>
</gene>
<evidence type="ECO:0000313" key="2">
    <source>
        <dbReference type="Proteomes" id="UP000791080"/>
    </source>
</evidence>
<protein>
    <recommendedName>
        <fullName evidence="3">DUF742 domain-containing protein</fullName>
    </recommendedName>
</protein>
<dbReference type="Proteomes" id="UP000791080">
    <property type="component" value="Unassembled WGS sequence"/>
</dbReference>